<dbReference type="PROSITE" id="PS50244">
    <property type="entry name" value="S5A_REDUCTASE"/>
    <property type="match status" value="1"/>
</dbReference>
<name>A0A8J7GHU0_9ACTN</name>
<keyword evidence="1" id="KW-1133">Transmembrane helix</keyword>
<dbReference type="EMBL" id="JADOUF010000001">
    <property type="protein sequence ID" value="MBG6137785.1"/>
    <property type="molecule type" value="Genomic_DNA"/>
</dbReference>
<evidence type="ECO:0000313" key="3">
    <source>
        <dbReference type="Proteomes" id="UP000622552"/>
    </source>
</evidence>
<evidence type="ECO:0000313" key="2">
    <source>
        <dbReference type="EMBL" id="MBG6137785.1"/>
    </source>
</evidence>
<dbReference type="Gene3D" id="1.20.120.1630">
    <property type="match status" value="1"/>
</dbReference>
<comment type="caution">
    <text evidence="2">The sequence shown here is derived from an EMBL/GenBank/DDBJ whole genome shotgun (WGS) entry which is preliminary data.</text>
</comment>
<protein>
    <submittedName>
        <fullName evidence="2">Steroid 5-alpha reductase family enzyme</fullName>
    </submittedName>
</protein>
<feature type="transmembrane region" description="Helical" evidence="1">
    <location>
        <begin position="180"/>
        <end position="207"/>
    </location>
</feature>
<feature type="transmembrane region" description="Helical" evidence="1">
    <location>
        <begin position="29"/>
        <end position="45"/>
    </location>
</feature>
<feature type="transmembrane region" description="Helical" evidence="1">
    <location>
        <begin position="50"/>
        <end position="69"/>
    </location>
</feature>
<sequence length="242" mass="26986">MFEALAALAVLLVFFGIGTATGRHRVVDIAWGLAFTAVALVGYLLTPGHWLITALTVLWGLRLAVFIAWRSRGKGEDPRYARLLAGKGRWYPLVMVYLLQGAIVWFVSLPVQVAQRHDDGWSWWMLPGVLVWAVGMVFEAVGDWQLSAFQRAGGHGRVLDTGLWRYTRHPNYFGDACVWWGIWLVACASWPGALTVLSPILMTWFLVGKTGKPMTEAAMSARPGYAEYVARTSGFVPWFPRS</sequence>
<dbReference type="AlphaFoldDB" id="A0A8J7GHU0"/>
<organism evidence="2 3">
    <name type="scientific">Longispora fulva</name>
    <dbReference type="NCBI Taxonomy" id="619741"/>
    <lineage>
        <taxon>Bacteria</taxon>
        <taxon>Bacillati</taxon>
        <taxon>Actinomycetota</taxon>
        <taxon>Actinomycetes</taxon>
        <taxon>Micromonosporales</taxon>
        <taxon>Micromonosporaceae</taxon>
        <taxon>Longispora</taxon>
    </lineage>
</organism>
<gene>
    <name evidence="2" type="ORF">IW245_003979</name>
</gene>
<keyword evidence="1" id="KW-0472">Membrane</keyword>
<feature type="transmembrane region" description="Helical" evidence="1">
    <location>
        <begin position="121"/>
        <end position="141"/>
    </location>
</feature>
<proteinExistence type="predicted"/>
<feature type="transmembrane region" description="Helical" evidence="1">
    <location>
        <begin position="89"/>
        <end position="109"/>
    </location>
</feature>
<keyword evidence="3" id="KW-1185">Reference proteome</keyword>
<accession>A0A8J7GHU0</accession>
<dbReference type="Pfam" id="PF06966">
    <property type="entry name" value="DUF1295"/>
    <property type="match status" value="1"/>
</dbReference>
<dbReference type="PANTHER" id="PTHR32251">
    <property type="entry name" value="3-OXO-5-ALPHA-STEROID 4-DEHYDROGENASE"/>
    <property type="match status" value="1"/>
</dbReference>
<dbReference type="RefSeq" id="WP_197004607.1">
    <property type="nucleotide sequence ID" value="NZ_BONS01000024.1"/>
</dbReference>
<reference evidence="2" key="1">
    <citation type="submission" date="2020-11" db="EMBL/GenBank/DDBJ databases">
        <title>Sequencing the genomes of 1000 actinobacteria strains.</title>
        <authorList>
            <person name="Klenk H.-P."/>
        </authorList>
    </citation>
    <scope>NUCLEOTIDE SEQUENCE</scope>
    <source>
        <strain evidence="2">DSM 45356</strain>
    </source>
</reference>
<dbReference type="PANTHER" id="PTHR32251:SF17">
    <property type="entry name" value="STEROID 5-ALPHA REDUCTASE C-TERMINAL DOMAIN-CONTAINING PROTEIN"/>
    <property type="match status" value="1"/>
</dbReference>
<dbReference type="InterPro" id="IPR010721">
    <property type="entry name" value="UstE-like"/>
</dbReference>
<dbReference type="GO" id="GO:0016020">
    <property type="term" value="C:membrane"/>
    <property type="evidence" value="ECO:0007669"/>
    <property type="project" value="TreeGrafter"/>
</dbReference>
<evidence type="ECO:0000256" key="1">
    <source>
        <dbReference type="SAM" id="Phobius"/>
    </source>
</evidence>
<keyword evidence="1" id="KW-0812">Transmembrane</keyword>
<dbReference type="Proteomes" id="UP000622552">
    <property type="component" value="Unassembled WGS sequence"/>
</dbReference>